<keyword evidence="5" id="KW-1015">Disulfide bond</keyword>
<evidence type="ECO:0000313" key="8">
    <source>
        <dbReference type="EMBL" id="VDL19709.1"/>
    </source>
</evidence>
<feature type="transmembrane region" description="Helical" evidence="6">
    <location>
        <begin position="1949"/>
        <end position="1969"/>
    </location>
</feature>
<evidence type="ECO:0000256" key="3">
    <source>
        <dbReference type="ARBA" id="ARBA00022989"/>
    </source>
</evidence>
<organism evidence="10">
    <name type="scientific">Hymenolepis diminuta</name>
    <name type="common">Rat tapeworm</name>
    <dbReference type="NCBI Taxonomy" id="6216"/>
    <lineage>
        <taxon>Eukaryota</taxon>
        <taxon>Metazoa</taxon>
        <taxon>Spiralia</taxon>
        <taxon>Lophotrochozoa</taxon>
        <taxon>Platyhelminthes</taxon>
        <taxon>Cestoda</taxon>
        <taxon>Eucestoda</taxon>
        <taxon>Cyclophyllidea</taxon>
        <taxon>Hymenolepididae</taxon>
        <taxon>Hymenolepis</taxon>
    </lineage>
</organism>
<evidence type="ECO:0000256" key="5">
    <source>
        <dbReference type="ARBA" id="ARBA00023157"/>
    </source>
</evidence>
<feature type="transmembrane region" description="Helical" evidence="6">
    <location>
        <begin position="2134"/>
        <end position="2157"/>
    </location>
</feature>
<feature type="transmembrane region" description="Helical" evidence="6">
    <location>
        <begin position="2163"/>
        <end position="2184"/>
    </location>
</feature>
<dbReference type="WBParaSite" id="HDID_0000224701-mRNA-1">
    <property type="protein sequence ID" value="HDID_0000224701-mRNA-1"/>
    <property type="gene ID" value="HDID_0000224701"/>
</dbReference>
<reference evidence="10" key="1">
    <citation type="submission" date="2016-04" db="UniProtKB">
        <authorList>
            <consortium name="WormBaseParasite"/>
        </authorList>
    </citation>
    <scope>IDENTIFICATION</scope>
</reference>
<protein>
    <submittedName>
        <fullName evidence="10">GPS domain-containing protein</fullName>
    </submittedName>
</protein>
<feature type="domain" description="GAIN-B" evidence="7">
    <location>
        <begin position="1772"/>
        <end position="1929"/>
    </location>
</feature>
<feature type="transmembrane region" description="Helical" evidence="6">
    <location>
        <begin position="2055"/>
        <end position="2080"/>
    </location>
</feature>
<dbReference type="Gene3D" id="1.20.1070.10">
    <property type="entry name" value="Rhodopsin 7-helix transmembrane proteins"/>
    <property type="match status" value="1"/>
</dbReference>
<evidence type="ECO:0000256" key="6">
    <source>
        <dbReference type="SAM" id="Phobius"/>
    </source>
</evidence>
<evidence type="ECO:0000259" key="7">
    <source>
        <dbReference type="PROSITE" id="PS50221"/>
    </source>
</evidence>
<feature type="transmembrane region" description="Helical" evidence="6">
    <location>
        <begin position="1989"/>
        <end position="2006"/>
    </location>
</feature>
<dbReference type="PANTHER" id="PTHR12011">
    <property type="entry name" value="ADHESION G-PROTEIN COUPLED RECEPTOR"/>
    <property type="match status" value="1"/>
</dbReference>
<dbReference type="Gene3D" id="2.60.120.200">
    <property type="match status" value="2"/>
</dbReference>
<proteinExistence type="predicted"/>
<feature type="transmembrane region" description="Helical" evidence="6">
    <location>
        <begin position="2100"/>
        <end position="2122"/>
    </location>
</feature>
<dbReference type="SMART" id="SM00303">
    <property type="entry name" value="GPS"/>
    <property type="match status" value="1"/>
</dbReference>
<evidence type="ECO:0000313" key="9">
    <source>
        <dbReference type="Proteomes" id="UP000274504"/>
    </source>
</evidence>
<feature type="transmembrane region" description="Helical" evidence="6">
    <location>
        <begin position="2022"/>
        <end position="2043"/>
    </location>
</feature>
<gene>
    <name evidence="8" type="ORF">HDID_LOCUS2248</name>
</gene>
<dbReference type="Pfam" id="PF01825">
    <property type="entry name" value="GPS"/>
    <property type="match status" value="1"/>
</dbReference>
<dbReference type="EMBL" id="UYSG01000526">
    <property type="protein sequence ID" value="VDL19709.1"/>
    <property type="molecule type" value="Genomic_DNA"/>
</dbReference>
<dbReference type="STRING" id="6216.A0A158QD06"/>
<dbReference type="OrthoDB" id="10034530at2759"/>
<dbReference type="InterPro" id="IPR013320">
    <property type="entry name" value="ConA-like_dom_sf"/>
</dbReference>
<evidence type="ECO:0000256" key="1">
    <source>
        <dbReference type="ARBA" id="ARBA00004370"/>
    </source>
</evidence>
<dbReference type="SUPFAM" id="SSF49899">
    <property type="entry name" value="Concanavalin A-like lectins/glucanases"/>
    <property type="match status" value="2"/>
</dbReference>
<evidence type="ECO:0000256" key="4">
    <source>
        <dbReference type="ARBA" id="ARBA00023136"/>
    </source>
</evidence>
<dbReference type="PROSITE" id="PS50221">
    <property type="entry name" value="GAIN_B"/>
    <property type="match status" value="1"/>
</dbReference>
<dbReference type="InterPro" id="IPR057244">
    <property type="entry name" value="GAIN_B"/>
</dbReference>
<dbReference type="InterPro" id="IPR000203">
    <property type="entry name" value="GPS"/>
</dbReference>
<dbReference type="InterPro" id="IPR046338">
    <property type="entry name" value="GAIN_dom_sf"/>
</dbReference>
<comment type="subcellular location">
    <subcellularLocation>
        <location evidence="1">Membrane</location>
    </subcellularLocation>
</comment>
<dbReference type="GO" id="GO:0005886">
    <property type="term" value="C:plasma membrane"/>
    <property type="evidence" value="ECO:0007669"/>
    <property type="project" value="TreeGrafter"/>
</dbReference>
<dbReference type="PANTHER" id="PTHR12011:SF347">
    <property type="entry name" value="FI21270P1-RELATED"/>
    <property type="match status" value="1"/>
</dbReference>
<name>A0A158QD06_HYMDI</name>
<keyword evidence="4 6" id="KW-0472">Membrane</keyword>
<keyword evidence="2 6" id="KW-0812">Transmembrane</keyword>
<sequence>MKAGMYPRDSKSILLSRASSTQCIELVSDANEERPYFRRCLLNPEDCEYGLSVSLWVKFITSAGVETEQALISTYPASGAGFLMTIKNGMLIAQVKGNITTWTCSVPHSVSIDTWNNYAFRWYSTNGNIDIFVNKRITMNCEGWKIGTINGMIKTSAQGIRVGCTAENEKVIENTSIVKAYVIHPVLWYWPLNLNALFLGDKADWFENTITAAPIVLPEVAQKVDYTKIVEEYKPKNWSSLPMNPYYATADGFHELITNPNQNAAQDIELVKPNCRGRGSYRLKTSNAYYKLDRIDPSFSISSIASGFSIGAWVNISSSLVATTTTHSLFEVADVIRVVLYGNFLHVFGKTDRLFVEEERNSTHGGHVDADSVFELRTHHPGTEEIIHLDTLEIFVWLFYTVVIQINLVSVIYLPTKFTRIQLAHTRCGTEIFMDFILVFDDKNWRVTRVVEAVVRDEVFNFGVSIPGNPLKKALGFINGVNVQTMAFAAQSPTKDPTHSSITRGDLILGSKFQGKSATSAEIGDLVYWMRYTSENEGHRFIGYTRSQVRLLAESDTHWSTDIFMLYDAPCRIAFERKRYEITDSDATIPDFKLASLYKPIRMQPVRHILDQEEKSIAPTLSMRKIDYFMLGRRWKSQPTQDDLLWLNHCLHDPSATSCGTQGVTISVWLSLQSVSKSRIRYVFNSGDAGASEVSAVKDGHGWAIFTQGSLVGASVSLGTEDWSIVLDSKTYSLDINEVSVYCLLDLLLTEMRLLLLSDTWINLGISWTRSNGLHLFINGMDLNAHTLNPKTRYKEYQAPGHLIIGRLNTDDSSNWLTPAEAEIASSDPSSSVTPVFWEMAHFAFSEMTYVNRYMNSREYAQFFDFLGNEMIEKNSKRLWFGLNILDPPISDLLLASQLGIPMSQFGAHAIYNASTFEAEYNEDWRAVILGKFTVLRIGPLNPSECPGSFENCVNGFTVGGWYALITDSDGMTHTNFTQPVILLTGNGGDFGIALYEGGHQLIGWVNGVVCRGSSTVLTKASRHNQWFHVALSWLSDEVYFFFNGNLLSTCENSSVYLNNGRQVYINTHSNNSFMLIIPPPRSNPGYRIAVRIVNVWERIIESEMGISDFMGLLRTEEAHFAKAFHYWPMNGLLTDLAPGRYLTSNVVRVKDRRNIDGAAMCTTNSRQSHLVLTGDVRPGGKNTNLFYSCLYDTSQCNSIIFMLDFRLNGDPGYVNYDYVLLTSPLERSNVGITITLNPAKQLLKVEYRDKISSCHNWANLSEITYTRDGWTNLQVLISNKSLNLRLNDIQSSNSVSCTNGQFSPLDNNSSPFPKIVIGEELGVCVSNVAIVESAKQSDPDPPALVEVCHPGVDAIFPLEGLIPNRFGNPNKATDLSTFTEKKTSKKISSCLNNLMVSCSEISLSFWLFVKRMDSSIVDTNSYLVMSTGPTTYQGISVTVEYPTMPDNFNLIINLITTDSIYQMFYSNFWRINKWVNIGIVVIAGKDSTGISMELYRNGYSLMTTSSPLIKDPSICYPKNPSSGVYFGASIATISNMNAAHIASGGVSMFAFWLRRVASCGTPRSSYMHLMGECGTNETLPENVPCQSASNCQVSTNGVCLDSSVHNIYAMARGISLISSPSAIFSLLQILEEVLRNKSLIHGSEDEKKLLWSGVVLFNRLSVVEQSSAFELESLQSMAENVFDFLLKFIETLFSKDHKGTWMELRDTYLSKPPEIVEAMAAMLRTLRFINSSPIVISREPNFVVSFSSFQNIPSFNGKQPMQIIEPLTHSRNSDVKTYTISILSANTSSETMDVFSLPKSYSWKDSEDDTKVKSATINSPILTSSVRPETSVTNTLYDYTINLIVENEYKEGAAARRTDSMHWKAKKVEETGEGLMEYEVKCVYWDEANGSTWSSKQCFVMETNLTYTVCRCSKTGSFAVAMIYPDEDDSFWKMAGAESLEWYKTSKLILNIADNSISVASLTVLALYLNRKNTLPELRDHTKVKLNLTVAFLGYHLCFIIFPLLEENEVGCKTIGALEHFFTYAAMGWQCMNSCYIFNALINGKLRALLKMSIFIAWVVNIVIITAVVCSTSAIDYGAGLMCSPTGLSGYIALAESGLFLLVSLAACTIMLCNIDAPAYLNPRIVEALENEVYGSVTMTAFSLVVFVLGVIMIYFNPPYVVFIFWILNSAQGCLVAIVLGLLDKSNVVRKRKSSESVETSQILGSSVNYAREGGEGEMDEFGEFGDFVDGDGGMIDGEMEDASLPYIEMDEKEEI</sequence>
<keyword evidence="3 6" id="KW-1133">Transmembrane helix</keyword>
<dbReference type="Proteomes" id="UP000274504">
    <property type="component" value="Unassembled WGS sequence"/>
</dbReference>
<dbReference type="Gene3D" id="2.60.220.50">
    <property type="match status" value="1"/>
</dbReference>
<evidence type="ECO:0000256" key="2">
    <source>
        <dbReference type="ARBA" id="ARBA00022692"/>
    </source>
</evidence>
<accession>A0A158QD06</accession>
<reference evidence="8 9" key="2">
    <citation type="submission" date="2018-11" db="EMBL/GenBank/DDBJ databases">
        <authorList>
            <consortium name="Pathogen Informatics"/>
        </authorList>
    </citation>
    <scope>NUCLEOTIDE SEQUENCE [LARGE SCALE GENOMIC DNA]</scope>
</reference>
<evidence type="ECO:0000313" key="10">
    <source>
        <dbReference type="WBParaSite" id="HDID_0000224701-mRNA-1"/>
    </source>
</evidence>